<accession>A0A0E9PAS0</accession>
<evidence type="ECO:0000256" key="1">
    <source>
        <dbReference type="SAM" id="MobiDB-lite"/>
    </source>
</evidence>
<dbReference type="AlphaFoldDB" id="A0A0E9PAS0"/>
<reference evidence="2" key="2">
    <citation type="journal article" date="2015" name="Fish Shellfish Immunol.">
        <title>Early steps in the European eel (Anguilla anguilla)-Vibrio vulnificus interaction in the gills: Role of the RtxA13 toxin.</title>
        <authorList>
            <person name="Callol A."/>
            <person name="Pajuelo D."/>
            <person name="Ebbesson L."/>
            <person name="Teles M."/>
            <person name="MacKenzie S."/>
            <person name="Amaro C."/>
        </authorList>
    </citation>
    <scope>NUCLEOTIDE SEQUENCE</scope>
</reference>
<organism evidence="2">
    <name type="scientific">Anguilla anguilla</name>
    <name type="common">European freshwater eel</name>
    <name type="synonym">Muraena anguilla</name>
    <dbReference type="NCBI Taxonomy" id="7936"/>
    <lineage>
        <taxon>Eukaryota</taxon>
        <taxon>Metazoa</taxon>
        <taxon>Chordata</taxon>
        <taxon>Craniata</taxon>
        <taxon>Vertebrata</taxon>
        <taxon>Euteleostomi</taxon>
        <taxon>Actinopterygii</taxon>
        <taxon>Neopterygii</taxon>
        <taxon>Teleostei</taxon>
        <taxon>Anguilliformes</taxon>
        <taxon>Anguillidae</taxon>
        <taxon>Anguilla</taxon>
    </lineage>
</organism>
<name>A0A0E9PAS0_ANGAN</name>
<feature type="compositionally biased region" description="Polar residues" evidence="1">
    <location>
        <begin position="49"/>
        <end position="63"/>
    </location>
</feature>
<feature type="region of interest" description="Disordered" evidence="1">
    <location>
        <begin position="39"/>
        <end position="63"/>
    </location>
</feature>
<reference evidence="2" key="1">
    <citation type="submission" date="2014-11" db="EMBL/GenBank/DDBJ databases">
        <authorList>
            <person name="Amaro Gonzalez C."/>
        </authorList>
    </citation>
    <scope>NUCLEOTIDE SEQUENCE</scope>
</reference>
<dbReference type="EMBL" id="GBXM01106963">
    <property type="protein sequence ID" value="JAH01614.1"/>
    <property type="molecule type" value="Transcribed_RNA"/>
</dbReference>
<protein>
    <submittedName>
        <fullName evidence="2">Uncharacterized protein</fullName>
    </submittedName>
</protein>
<sequence length="82" mass="9366">MTLLWHQSLQVIRLPSGEQWDILDEQAALPQSKARFTRSLYTGKRPHSNPYQSPYRTTSNSSCTAGLHRIVGQSRRGNHSCR</sequence>
<proteinExistence type="predicted"/>
<evidence type="ECO:0000313" key="2">
    <source>
        <dbReference type="EMBL" id="JAH01614.1"/>
    </source>
</evidence>